<keyword evidence="7" id="KW-0539">Nucleus</keyword>
<dbReference type="InterPro" id="IPR046341">
    <property type="entry name" value="SET_dom_sf"/>
</dbReference>
<dbReference type="PANTHER" id="PTHR22884">
    <property type="entry name" value="SET DOMAIN PROTEINS"/>
    <property type="match status" value="1"/>
</dbReference>
<dbReference type="Gene3D" id="2.170.270.10">
    <property type="entry name" value="SET domain"/>
    <property type="match status" value="1"/>
</dbReference>
<sequence length="510" mass="56962">MVKYYSPTYVYGDKRGRRMATIVSIAQHTDPTYPIRVNRLEMLPLWTRISRVTDDSNDPCSSKFYRLSSCDLIGGTVEVEFQESAFSRGISEALAASGLAPETTSVSSVAMVTPTVTQGSPSERTTQVGSSVDMGPENRRLSGAVEQAKSSISRDDHAAIADKLSVFETLLTEDQRRKQQHRPKNRLGLKQRSKRKHHQKLRKPGRHSTRVTHAQPGNSQFLKAFMQRPDVVEALRLLRRERAAALHAASANTMPAQLVGQCEVTNDEDDPDTNDSISVENDTVADCEITEKKSRIATKEPVEWPPDVTRVYKKKNPNGIRFKNIGNLGKCECIGDCYIDECMNSRSDVYCSKQNCAIQWQCGNSVKECLSLKLFETVRCGLGVYTTDTVEVGTIVGEYCGVLESYRGLDTTSAEPATLKNNTGYSLLLNQRATDGQFVYIEAEKTGSIMRFLNHSCNPNCRFREMQYRKQVVVVVVTLRKILPTKELTVSYAGKLWFTCSCKKCSKAQA</sequence>
<evidence type="ECO:0000256" key="5">
    <source>
        <dbReference type="ARBA" id="ARBA00022679"/>
    </source>
</evidence>
<keyword evidence="4" id="KW-0489">Methyltransferase</keyword>
<evidence type="ECO:0000256" key="8">
    <source>
        <dbReference type="SAM" id="MobiDB-lite"/>
    </source>
</evidence>
<evidence type="ECO:0000256" key="2">
    <source>
        <dbReference type="ARBA" id="ARBA00004286"/>
    </source>
</evidence>
<evidence type="ECO:0000256" key="1">
    <source>
        <dbReference type="ARBA" id="ARBA00004123"/>
    </source>
</evidence>
<dbReference type="SMART" id="SM00317">
    <property type="entry name" value="SET"/>
    <property type="match status" value="1"/>
</dbReference>
<feature type="compositionally biased region" description="Basic residues" evidence="8">
    <location>
        <begin position="178"/>
        <end position="210"/>
    </location>
</feature>
<dbReference type="GO" id="GO:0032259">
    <property type="term" value="P:methylation"/>
    <property type="evidence" value="ECO:0007669"/>
    <property type="project" value="UniProtKB-KW"/>
</dbReference>
<dbReference type="Pfam" id="PF00856">
    <property type="entry name" value="SET"/>
    <property type="match status" value="1"/>
</dbReference>
<keyword evidence="6" id="KW-0949">S-adenosyl-L-methionine</keyword>
<accession>A0A8S9V388</accession>
<dbReference type="EMBL" id="JAACNO010000684">
    <property type="protein sequence ID" value="KAF4145852.1"/>
    <property type="molecule type" value="Genomic_DNA"/>
</dbReference>
<dbReference type="GO" id="GO:0005634">
    <property type="term" value="C:nucleus"/>
    <property type="evidence" value="ECO:0007669"/>
    <property type="project" value="UniProtKB-SubCell"/>
</dbReference>
<dbReference type="Proteomes" id="UP000704712">
    <property type="component" value="Unassembled WGS sequence"/>
</dbReference>
<keyword evidence="5" id="KW-0808">Transferase</keyword>
<evidence type="ECO:0000256" key="7">
    <source>
        <dbReference type="ARBA" id="ARBA00023242"/>
    </source>
</evidence>
<feature type="region of interest" description="Disordered" evidence="8">
    <location>
        <begin position="115"/>
        <end position="154"/>
    </location>
</feature>
<comment type="caution">
    <text evidence="10">The sequence shown here is derived from an EMBL/GenBank/DDBJ whole genome shotgun (WGS) entry which is preliminary data.</text>
</comment>
<evidence type="ECO:0000256" key="3">
    <source>
        <dbReference type="ARBA" id="ARBA00022454"/>
    </source>
</evidence>
<protein>
    <submittedName>
        <fullName evidence="10">SET domain-containing protein</fullName>
    </submittedName>
</protein>
<evidence type="ECO:0000256" key="6">
    <source>
        <dbReference type="ARBA" id="ARBA00022691"/>
    </source>
</evidence>
<name>A0A8S9V388_PHYIN</name>
<evidence type="ECO:0000313" key="11">
    <source>
        <dbReference type="Proteomes" id="UP000704712"/>
    </source>
</evidence>
<evidence type="ECO:0000256" key="4">
    <source>
        <dbReference type="ARBA" id="ARBA00022603"/>
    </source>
</evidence>
<organism evidence="10 11">
    <name type="scientific">Phytophthora infestans</name>
    <name type="common">Potato late blight agent</name>
    <name type="synonym">Botrytis infestans</name>
    <dbReference type="NCBI Taxonomy" id="4787"/>
    <lineage>
        <taxon>Eukaryota</taxon>
        <taxon>Sar</taxon>
        <taxon>Stramenopiles</taxon>
        <taxon>Oomycota</taxon>
        <taxon>Peronosporomycetes</taxon>
        <taxon>Peronosporales</taxon>
        <taxon>Peronosporaceae</taxon>
        <taxon>Phytophthora</taxon>
    </lineage>
</organism>
<comment type="subcellular location">
    <subcellularLocation>
        <location evidence="2">Chromosome</location>
    </subcellularLocation>
    <subcellularLocation>
        <location evidence="1">Nucleus</location>
    </subcellularLocation>
</comment>
<dbReference type="AlphaFoldDB" id="A0A8S9V388"/>
<feature type="region of interest" description="Disordered" evidence="8">
    <location>
        <begin position="173"/>
        <end position="213"/>
    </location>
</feature>
<evidence type="ECO:0000259" key="9">
    <source>
        <dbReference type="PROSITE" id="PS50280"/>
    </source>
</evidence>
<feature type="compositionally biased region" description="Polar residues" evidence="8">
    <location>
        <begin position="115"/>
        <end position="130"/>
    </location>
</feature>
<dbReference type="InterPro" id="IPR050777">
    <property type="entry name" value="SET2_Histone-Lys_MeTrsfase"/>
</dbReference>
<dbReference type="PROSITE" id="PS50280">
    <property type="entry name" value="SET"/>
    <property type="match status" value="1"/>
</dbReference>
<dbReference type="GO" id="GO:0005694">
    <property type="term" value="C:chromosome"/>
    <property type="evidence" value="ECO:0007669"/>
    <property type="project" value="UniProtKB-SubCell"/>
</dbReference>
<proteinExistence type="predicted"/>
<feature type="domain" description="SET" evidence="9">
    <location>
        <begin position="368"/>
        <end position="493"/>
    </location>
</feature>
<keyword evidence="3" id="KW-0158">Chromosome</keyword>
<dbReference type="GO" id="GO:0008168">
    <property type="term" value="F:methyltransferase activity"/>
    <property type="evidence" value="ECO:0007669"/>
    <property type="project" value="UniProtKB-KW"/>
</dbReference>
<dbReference type="InterPro" id="IPR001214">
    <property type="entry name" value="SET_dom"/>
</dbReference>
<reference evidence="10" key="1">
    <citation type="submission" date="2020-03" db="EMBL/GenBank/DDBJ databases">
        <title>Hybrid Assembly of Korean Phytophthora infestans isolates.</title>
        <authorList>
            <person name="Prokchorchik M."/>
            <person name="Lee Y."/>
            <person name="Seo J."/>
            <person name="Cho J.-H."/>
            <person name="Park Y.-E."/>
            <person name="Jang D.-C."/>
            <person name="Im J.-S."/>
            <person name="Choi J.-G."/>
            <person name="Park H.-J."/>
            <person name="Lee G.-B."/>
            <person name="Lee Y.-G."/>
            <person name="Hong S.-Y."/>
            <person name="Cho K."/>
            <person name="Sohn K.H."/>
        </authorList>
    </citation>
    <scope>NUCLEOTIDE SEQUENCE</scope>
    <source>
        <strain evidence="10">KR_2_A2</strain>
    </source>
</reference>
<gene>
    <name evidence="10" type="ORF">GN958_ATG04962</name>
</gene>
<evidence type="ECO:0000313" key="10">
    <source>
        <dbReference type="EMBL" id="KAF4145852.1"/>
    </source>
</evidence>
<dbReference type="SUPFAM" id="SSF82199">
    <property type="entry name" value="SET domain"/>
    <property type="match status" value="1"/>
</dbReference>